<proteinExistence type="predicted"/>
<name>A0A0E9QIN7_ANGAN</name>
<reference evidence="1" key="2">
    <citation type="journal article" date="2015" name="Fish Shellfish Immunol.">
        <title>Early steps in the European eel (Anguilla anguilla)-Vibrio vulnificus interaction in the gills: Role of the RtxA13 toxin.</title>
        <authorList>
            <person name="Callol A."/>
            <person name="Pajuelo D."/>
            <person name="Ebbesson L."/>
            <person name="Teles M."/>
            <person name="MacKenzie S."/>
            <person name="Amaro C."/>
        </authorList>
    </citation>
    <scope>NUCLEOTIDE SEQUENCE</scope>
</reference>
<dbReference type="EMBL" id="GBXM01092220">
    <property type="protein sequence ID" value="JAH16357.1"/>
    <property type="molecule type" value="Transcribed_RNA"/>
</dbReference>
<reference evidence="1" key="1">
    <citation type="submission" date="2014-11" db="EMBL/GenBank/DDBJ databases">
        <authorList>
            <person name="Amaro Gonzalez C."/>
        </authorList>
    </citation>
    <scope>NUCLEOTIDE SEQUENCE</scope>
</reference>
<accession>A0A0E9QIN7</accession>
<protein>
    <submittedName>
        <fullName evidence="1">Uncharacterized protein</fullName>
    </submittedName>
</protein>
<evidence type="ECO:0000313" key="1">
    <source>
        <dbReference type="EMBL" id="JAH16357.1"/>
    </source>
</evidence>
<dbReference type="AlphaFoldDB" id="A0A0E9QIN7"/>
<organism evidence="1">
    <name type="scientific">Anguilla anguilla</name>
    <name type="common">European freshwater eel</name>
    <name type="synonym">Muraena anguilla</name>
    <dbReference type="NCBI Taxonomy" id="7936"/>
    <lineage>
        <taxon>Eukaryota</taxon>
        <taxon>Metazoa</taxon>
        <taxon>Chordata</taxon>
        <taxon>Craniata</taxon>
        <taxon>Vertebrata</taxon>
        <taxon>Euteleostomi</taxon>
        <taxon>Actinopterygii</taxon>
        <taxon>Neopterygii</taxon>
        <taxon>Teleostei</taxon>
        <taxon>Anguilliformes</taxon>
        <taxon>Anguillidae</taxon>
        <taxon>Anguilla</taxon>
    </lineage>
</organism>
<sequence>MCWQMLCSGPCLKVVCVSGSTLSTLYILSSPVLGDGNFLYANSSKGKVQ</sequence>